<accession>A0A7S8EAX5</accession>
<dbReference type="InterPro" id="IPR051678">
    <property type="entry name" value="AGP_Transferase"/>
</dbReference>
<dbReference type="Gene3D" id="3.30.200.150">
    <property type="match status" value="1"/>
</dbReference>
<name>A0A7S8EAX5_9CHLR</name>
<dbReference type="KEGG" id="pmet:G4Y79_04240"/>
<dbReference type="EMBL" id="CP062983">
    <property type="protein sequence ID" value="QPC83600.1"/>
    <property type="molecule type" value="Genomic_DNA"/>
</dbReference>
<organism evidence="2 3">
    <name type="scientific">Phototrophicus methaneseepsis</name>
    <dbReference type="NCBI Taxonomy" id="2710758"/>
    <lineage>
        <taxon>Bacteria</taxon>
        <taxon>Bacillati</taxon>
        <taxon>Chloroflexota</taxon>
        <taxon>Candidatus Thermofontia</taxon>
        <taxon>Phototrophicales</taxon>
        <taxon>Phototrophicaceae</taxon>
        <taxon>Phototrophicus</taxon>
    </lineage>
</organism>
<keyword evidence="2" id="KW-0808">Transferase</keyword>
<protein>
    <submittedName>
        <fullName evidence="2">Aminoglycoside phosphotransferase family protein</fullName>
    </submittedName>
</protein>
<dbReference type="Gene3D" id="3.90.1200.10">
    <property type="match status" value="1"/>
</dbReference>
<dbReference type="PANTHER" id="PTHR21310">
    <property type="entry name" value="AMINOGLYCOSIDE PHOSPHOTRANSFERASE-RELATED-RELATED"/>
    <property type="match status" value="1"/>
</dbReference>
<gene>
    <name evidence="2" type="ORF">G4Y79_04240</name>
</gene>
<dbReference type="Pfam" id="PF01636">
    <property type="entry name" value="APH"/>
    <property type="match status" value="1"/>
</dbReference>
<reference evidence="2 3" key="1">
    <citation type="submission" date="2020-02" db="EMBL/GenBank/DDBJ databases">
        <authorList>
            <person name="Zheng R.K."/>
            <person name="Sun C.M."/>
        </authorList>
    </citation>
    <scope>NUCLEOTIDE SEQUENCE [LARGE SCALE GENOMIC DNA]</scope>
    <source>
        <strain evidence="3">rifampicinis</strain>
    </source>
</reference>
<dbReference type="InterPro" id="IPR011009">
    <property type="entry name" value="Kinase-like_dom_sf"/>
</dbReference>
<evidence type="ECO:0000313" key="2">
    <source>
        <dbReference type="EMBL" id="QPC83600.1"/>
    </source>
</evidence>
<dbReference type="RefSeq" id="WP_195171666.1">
    <property type="nucleotide sequence ID" value="NZ_CP062983.1"/>
</dbReference>
<proteinExistence type="predicted"/>
<dbReference type="Proteomes" id="UP000594468">
    <property type="component" value="Chromosome"/>
</dbReference>
<evidence type="ECO:0000259" key="1">
    <source>
        <dbReference type="Pfam" id="PF01636"/>
    </source>
</evidence>
<dbReference type="GO" id="GO:0016740">
    <property type="term" value="F:transferase activity"/>
    <property type="evidence" value="ECO:0007669"/>
    <property type="project" value="UniProtKB-KW"/>
</dbReference>
<evidence type="ECO:0000313" key="3">
    <source>
        <dbReference type="Proteomes" id="UP000594468"/>
    </source>
</evidence>
<keyword evidence="3" id="KW-1185">Reference proteome</keyword>
<dbReference type="SUPFAM" id="SSF56112">
    <property type="entry name" value="Protein kinase-like (PK-like)"/>
    <property type="match status" value="1"/>
</dbReference>
<feature type="domain" description="Aminoglycoside phosphotransferase" evidence="1">
    <location>
        <begin position="26"/>
        <end position="260"/>
    </location>
</feature>
<dbReference type="InterPro" id="IPR002575">
    <property type="entry name" value="Aminoglycoside_PTrfase"/>
</dbReference>
<dbReference type="AlphaFoldDB" id="A0A7S8EAX5"/>
<sequence>MSIRPQLEETALHRLLKRHFVMVTRLQPLSLGQTAQVYRLDADGRGYILRISTASIVDRFRKERFVGERFGAAMLPVPAIIHIGEYEGFEYAISIEAAGHALEIIPREAVHPFIPAIMAISDAMCRADVAHTQGYGWFDPEGNGSSDHWADHFLHLTHEDPPDSFYGSWHSLFQTTFLEEDVFQRFLAVMMALLEYCPDERYLVHGNFSLPNLIGQQGHITGVVDWADARFGDFLYDVASLALWYPMLSFPEHFRAHYQHLGLTVSHFEQRLLCYQLYIGLDALRFFAKIGDEKMYRWVKARMDSLL</sequence>